<sequence length="239" mass="27621">MDPNESDTDSGSKKKTSSSTLVTDRVEAKLPHFAASPIITISVGQEKATYRIHKDVLVVNSTFFAKMFVSGMIEAQTNEVYFPEDCPEVFEQFASWIYRPLEETRPYEYDDSIRTLKCWAFADKFGIPLWQDQLMKNIMEYWSNYRLSFHDISWVLNNVSNMTALYKLAVDQFAWELEIAPGRLEEAEPLLLMHDFPILRFICQLLSICNREDRMVPSPASRLGCKYHVHSEGTPCPVR</sequence>
<dbReference type="EMBL" id="AMGX01000004">
    <property type="protein sequence ID" value="EXJ73390.1"/>
    <property type="molecule type" value="Genomic_DNA"/>
</dbReference>
<dbReference type="Gene3D" id="3.30.710.10">
    <property type="entry name" value="Potassium Channel Kv1.1, Chain A"/>
    <property type="match status" value="1"/>
</dbReference>
<dbReference type="STRING" id="1182543.W9X7V8"/>
<dbReference type="PANTHER" id="PTHR47843">
    <property type="entry name" value="BTB DOMAIN-CONTAINING PROTEIN-RELATED"/>
    <property type="match status" value="1"/>
</dbReference>
<proteinExistence type="predicted"/>
<feature type="region of interest" description="Disordered" evidence="1">
    <location>
        <begin position="1"/>
        <end position="20"/>
    </location>
</feature>
<organism evidence="3 4">
    <name type="scientific">Cladophialophora psammophila CBS 110553</name>
    <dbReference type="NCBI Taxonomy" id="1182543"/>
    <lineage>
        <taxon>Eukaryota</taxon>
        <taxon>Fungi</taxon>
        <taxon>Dikarya</taxon>
        <taxon>Ascomycota</taxon>
        <taxon>Pezizomycotina</taxon>
        <taxon>Eurotiomycetes</taxon>
        <taxon>Chaetothyriomycetidae</taxon>
        <taxon>Chaetothyriales</taxon>
        <taxon>Herpotrichiellaceae</taxon>
        <taxon>Cladophialophora</taxon>
    </lineage>
</organism>
<reference evidence="3 4" key="1">
    <citation type="submission" date="2013-03" db="EMBL/GenBank/DDBJ databases">
        <title>The Genome Sequence of Cladophialophora psammophila CBS 110553.</title>
        <authorList>
            <consortium name="The Broad Institute Genomics Platform"/>
            <person name="Cuomo C."/>
            <person name="de Hoog S."/>
            <person name="Gorbushina A."/>
            <person name="Walker B."/>
            <person name="Young S.K."/>
            <person name="Zeng Q."/>
            <person name="Gargeya S."/>
            <person name="Fitzgerald M."/>
            <person name="Haas B."/>
            <person name="Abouelleil A."/>
            <person name="Allen A.W."/>
            <person name="Alvarado L."/>
            <person name="Arachchi H.M."/>
            <person name="Berlin A.M."/>
            <person name="Chapman S.B."/>
            <person name="Gainer-Dewar J."/>
            <person name="Goldberg J."/>
            <person name="Griggs A."/>
            <person name="Gujja S."/>
            <person name="Hansen M."/>
            <person name="Howarth C."/>
            <person name="Imamovic A."/>
            <person name="Ireland A."/>
            <person name="Larimer J."/>
            <person name="McCowan C."/>
            <person name="Murphy C."/>
            <person name="Pearson M."/>
            <person name="Poon T.W."/>
            <person name="Priest M."/>
            <person name="Roberts A."/>
            <person name="Saif S."/>
            <person name="Shea T."/>
            <person name="Sisk P."/>
            <person name="Sykes S."/>
            <person name="Wortman J."/>
            <person name="Nusbaum C."/>
            <person name="Birren B."/>
        </authorList>
    </citation>
    <scope>NUCLEOTIDE SEQUENCE [LARGE SCALE GENOMIC DNA]</scope>
    <source>
        <strain evidence="3 4">CBS 110553</strain>
    </source>
</reference>
<evidence type="ECO:0000313" key="3">
    <source>
        <dbReference type="EMBL" id="EXJ73390.1"/>
    </source>
</evidence>
<evidence type="ECO:0000259" key="2">
    <source>
        <dbReference type="PROSITE" id="PS50097"/>
    </source>
</evidence>
<dbReference type="InterPro" id="IPR011333">
    <property type="entry name" value="SKP1/BTB/POZ_sf"/>
</dbReference>
<name>W9X7V8_9EURO</name>
<keyword evidence="4" id="KW-1185">Reference proteome</keyword>
<dbReference type="GeneID" id="19187880"/>
<dbReference type="OrthoDB" id="4141102at2759"/>
<evidence type="ECO:0000256" key="1">
    <source>
        <dbReference type="SAM" id="MobiDB-lite"/>
    </source>
</evidence>
<dbReference type="Proteomes" id="UP000019471">
    <property type="component" value="Unassembled WGS sequence"/>
</dbReference>
<protein>
    <recommendedName>
        <fullName evidence="2">BTB domain-containing protein</fullName>
    </recommendedName>
</protein>
<dbReference type="Pfam" id="PF00651">
    <property type="entry name" value="BTB"/>
    <property type="match status" value="1"/>
</dbReference>
<dbReference type="SUPFAM" id="SSF54695">
    <property type="entry name" value="POZ domain"/>
    <property type="match status" value="1"/>
</dbReference>
<dbReference type="HOGENOM" id="CLU_068279_1_1_1"/>
<dbReference type="InterPro" id="IPR000210">
    <property type="entry name" value="BTB/POZ_dom"/>
</dbReference>
<comment type="caution">
    <text evidence="3">The sequence shown here is derived from an EMBL/GenBank/DDBJ whole genome shotgun (WGS) entry which is preliminary data.</text>
</comment>
<evidence type="ECO:0000313" key="4">
    <source>
        <dbReference type="Proteomes" id="UP000019471"/>
    </source>
</evidence>
<dbReference type="PANTHER" id="PTHR47843:SF2">
    <property type="entry name" value="BTB DOMAIN-CONTAINING PROTEIN"/>
    <property type="match status" value="1"/>
</dbReference>
<dbReference type="AlphaFoldDB" id="W9X7V8"/>
<feature type="domain" description="BTB" evidence="2">
    <location>
        <begin position="39"/>
        <end position="98"/>
    </location>
</feature>
<dbReference type="CDD" id="cd18186">
    <property type="entry name" value="BTB_POZ_ZBTB_KLHL-like"/>
    <property type="match status" value="1"/>
</dbReference>
<dbReference type="RefSeq" id="XP_007741953.1">
    <property type="nucleotide sequence ID" value="XM_007743763.1"/>
</dbReference>
<gene>
    <name evidence="3" type="ORF">A1O5_03150</name>
</gene>
<dbReference type="PROSITE" id="PS50097">
    <property type="entry name" value="BTB"/>
    <property type="match status" value="1"/>
</dbReference>
<accession>W9X7V8</accession>